<reference evidence="1 2" key="1">
    <citation type="submission" date="2016-10" db="EMBL/GenBank/DDBJ databases">
        <authorList>
            <person name="de Groot N.N."/>
        </authorList>
    </citation>
    <scope>NUCLEOTIDE SEQUENCE [LARGE SCALE GENOMIC DNA]</scope>
    <source>
        <strain evidence="1 2">DSM 8512</strain>
    </source>
</reference>
<name>A0A1H8P9M5_9RHOB</name>
<accession>A0A1H8P9M5</accession>
<dbReference type="AlphaFoldDB" id="A0A1H8P9M5"/>
<protein>
    <submittedName>
        <fullName evidence="1">Uncharacterized protein</fullName>
    </submittedName>
</protein>
<dbReference type="EMBL" id="FODE01000086">
    <property type="protein sequence ID" value="SEO38546.1"/>
    <property type="molecule type" value="Genomic_DNA"/>
</dbReference>
<organism evidence="1 2">
    <name type="scientific">Paracoccus alcaliphilus</name>
    <dbReference type="NCBI Taxonomy" id="34002"/>
    <lineage>
        <taxon>Bacteria</taxon>
        <taxon>Pseudomonadati</taxon>
        <taxon>Pseudomonadota</taxon>
        <taxon>Alphaproteobacteria</taxon>
        <taxon>Rhodobacterales</taxon>
        <taxon>Paracoccaceae</taxon>
        <taxon>Paracoccus</taxon>
    </lineage>
</organism>
<proteinExistence type="predicted"/>
<dbReference type="OrthoDB" id="7771859at2"/>
<gene>
    <name evidence="1" type="ORF">SAMN04489859_10866</name>
</gene>
<keyword evidence="2" id="KW-1185">Reference proteome</keyword>
<evidence type="ECO:0000313" key="2">
    <source>
        <dbReference type="Proteomes" id="UP000199054"/>
    </source>
</evidence>
<evidence type="ECO:0000313" key="1">
    <source>
        <dbReference type="EMBL" id="SEO38546.1"/>
    </source>
</evidence>
<sequence length="147" mass="16354">MGDLTNLRGAVQRHSTPGSLVILVCAMIVFGPRMWDTIRGEPWIDNQLTVMQGSTGAILVEDLTLTRGTARGVRINTIEDEGGAILCSAEHHNSWLGERKRMWRIQAFVRCSPPLDIYRVCSRFSVASDSGRQRYFGPFCSGVTKPE</sequence>
<dbReference type="Proteomes" id="UP000199054">
    <property type="component" value="Unassembled WGS sequence"/>
</dbReference>
<dbReference type="RefSeq" id="WP_090617966.1">
    <property type="nucleotide sequence ID" value="NZ_CP067124.1"/>
</dbReference>